<evidence type="ECO:0000313" key="3">
    <source>
        <dbReference type="Proteomes" id="UP001396898"/>
    </source>
</evidence>
<sequence length="367" mass="40422">MAYIPQQPLWVPYNPIYYSFPQYQPTLYQVIKPNTCNCPTCQRLRANGQPDISQHVDGRGRPHNLPENRLRDGPPGLGRTGPATRPGHGPARNGPVYTPPVTRPGYGPGPSRSREAGPQPLPELDDSRRRRRMQSFTDILREEAALDEREAVLRDIRRSRHRRRMQSMFDDMRASSADGTDDVIFEVVPGFFRQGGGDGHKYCEKEKEEEDGKQCRWCASASTSADSGSGSASSSSCDYAPALDPWMEKHKWGKGKDKEALQKEREEHLVWPALFKEKGPENKGKESVTGSNPGSDSSRDSAGPADPWGPKGWGSDKGKEKEGSQQEPEEGLVMPTNLFSEKASGASKSESGSSSSEALSGSASREF</sequence>
<feature type="compositionally biased region" description="Basic and acidic residues" evidence="1">
    <location>
        <begin position="54"/>
        <end position="72"/>
    </location>
</feature>
<evidence type="ECO:0000313" key="2">
    <source>
        <dbReference type="EMBL" id="KAK8017275.1"/>
    </source>
</evidence>
<feature type="compositionally biased region" description="Low complexity" evidence="1">
    <location>
        <begin position="340"/>
        <end position="367"/>
    </location>
</feature>
<feature type="region of interest" description="Disordered" evidence="1">
    <location>
        <begin position="50"/>
        <end position="130"/>
    </location>
</feature>
<feature type="region of interest" description="Disordered" evidence="1">
    <location>
        <begin position="211"/>
        <end position="367"/>
    </location>
</feature>
<reference evidence="2 3" key="1">
    <citation type="submission" date="2023-01" db="EMBL/GenBank/DDBJ databases">
        <title>Analysis of 21 Apiospora genomes using comparative genomics revels a genus with tremendous synthesis potential of carbohydrate active enzymes and secondary metabolites.</title>
        <authorList>
            <person name="Sorensen T."/>
        </authorList>
    </citation>
    <scope>NUCLEOTIDE SEQUENCE [LARGE SCALE GENOMIC DNA]</scope>
    <source>
        <strain evidence="2 3">CBS 20057</strain>
    </source>
</reference>
<organism evidence="2 3">
    <name type="scientific">Apiospora marii</name>
    <dbReference type="NCBI Taxonomy" id="335849"/>
    <lineage>
        <taxon>Eukaryota</taxon>
        <taxon>Fungi</taxon>
        <taxon>Dikarya</taxon>
        <taxon>Ascomycota</taxon>
        <taxon>Pezizomycotina</taxon>
        <taxon>Sordariomycetes</taxon>
        <taxon>Xylariomycetidae</taxon>
        <taxon>Amphisphaeriales</taxon>
        <taxon>Apiosporaceae</taxon>
        <taxon>Apiospora</taxon>
    </lineage>
</organism>
<dbReference type="Proteomes" id="UP001396898">
    <property type="component" value="Unassembled WGS sequence"/>
</dbReference>
<dbReference type="EMBL" id="JAQQWI010000011">
    <property type="protein sequence ID" value="KAK8017275.1"/>
    <property type="molecule type" value="Genomic_DNA"/>
</dbReference>
<comment type="caution">
    <text evidence="2">The sequence shown here is derived from an EMBL/GenBank/DDBJ whole genome shotgun (WGS) entry which is preliminary data.</text>
</comment>
<accession>A0ABR1RQP9</accession>
<gene>
    <name evidence="2" type="ORF">PG991_008351</name>
</gene>
<proteinExistence type="predicted"/>
<keyword evidence="3" id="KW-1185">Reference proteome</keyword>
<feature type="compositionally biased region" description="Basic and acidic residues" evidence="1">
    <location>
        <begin position="314"/>
        <end position="324"/>
    </location>
</feature>
<name>A0ABR1RQP9_9PEZI</name>
<feature type="compositionally biased region" description="Basic and acidic residues" evidence="1">
    <location>
        <begin position="246"/>
        <end position="286"/>
    </location>
</feature>
<protein>
    <submittedName>
        <fullName evidence="2">Uncharacterized protein</fullName>
    </submittedName>
</protein>
<feature type="compositionally biased region" description="Low complexity" evidence="1">
    <location>
        <begin position="219"/>
        <end position="236"/>
    </location>
</feature>
<evidence type="ECO:0000256" key="1">
    <source>
        <dbReference type="SAM" id="MobiDB-lite"/>
    </source>
</evidence>